<dbReference type="Proteomes" id="UP000092461">
    <property type="component" value="Unassembled WGS sequence"/>
</dbReference>
<keyword evidence="1" id="KW-0472">Membrane</keyword>
<proteinExistence type="predicted"/>
<name>A0A1B0CVX9_LUTLO</name>
<reference evidence="2" key="1">
    <citation type="submission" date="2020-05" db="UniProtKB">
        <authorList>
            <consortium name="EnsemblMetazoa"/>
        </authorList>
    </citation>
    <scope>IDENTIFICATION</scope>
    <source>
        <strain evidence="2">Jacobina</strain>
    </source>
</reference>
<evidence type="ECO:0000256" key="1">
    <source>
        <dbReference type="SAM" id="Phobius"/>
    </source>
</evidence>
<dbReference type="VEuPathDB" id="VectorBase:LLOJ009164"/>
<organism evidence="2 3">
    <name type="scientific">Lutzomyia longipalpis</name>
    <name type="common">Sand fly</name>
    <dbReference type="NCBI Taxonomy" id="7200"/>
    <lineage>
        <taxon>Eukaryota</taxon>
        <taxon>Metazoa</taxon>
        <taxon>Ecdysozoa</taxon>
        <taxon>Arthropoda</taxon>
        <taxon>Hexapoda</taxon>
        <taxon>Insecta</taxon>
        <taxon>Pterygota</taxon>
        <taxon>Neoptera</taxon>
        <taxon>Endopterygota</taxon>
        <taxon>Diptera</taxon>
        <taxon>Nematocera</taxon>
        <taxon>Psychodoidea</taxon>
        <taxon>Psychodidae</taxon>
        <taxon>Lutzomyia</taxon>
        <taxon>Lutzomyia</taxon>
    </lineage>
</organism>
<protein>
    <submittedName>
        <fullName evidence="2">Uncharacterized protein</fullName>
    </submittedName>
</protein>
<evidence type="ECO:0000313" key="2">
    <source>
        <dbReference type="EnsemblMetazoa" id="LLOJ009164-PA"/>
    </source>
</evidence>
<dbReference type="EMBL" id="AJWK01031388">
    <property type="status" value="NOT_ANNOTATED_CDS"/>
    <property type="molecule type" value="Genomic_DNA"/>
</dbReference>
<dbReference type="EnsemblMetazoa" id="LLOJ009164-RA">
    <property type="protein sequence ID" value="LLOJ009164-PA"/>
    <property type="gene ID" value="LLOJ009164"/>
</dbReference>
<dbReference type="AlphaFoldDB" id="A0A1B0CVX9"/>
<sequence length="106" mass="11169">MGLEEVTTVGVGRVVLINSMDPKDLEVVSERGLGPGFGGKNCPVCCGSVLPGEPTPRISVAHFTASLFCTLVGGAPLLAIAKVHLLWHFKLPTPTTVGVRRKYWGG</sequence>
<accession>A0A1B0CVX9</accession>
<keyword evidence="3" id="KW-1185">Reference proteome</keyword>
<feature type="transmembrane region" description="Helical" evidence="1">
    <location>
        <begin position="60"/>
        <end position="81"/>
    </location>
</feature>
<keyword evidence="1" id="KW-1133">Transmembrane helix</keyword>
<evidence type="ECO:0000313" key="3">
    <source>
        <dbReference type="Proteomes" id="UP000092461"/>
    </source>
</evidence>
<keyword evidence="1" id="KW-0812">Transmembrane</keyword>